<evidence type="ECO:0000313" key="6">
    <source>
        <dbReference type="EMBL" id="GAA4005345.1"/>
    </source>
</evidence>
<dbReference type="InterPro" id="IPR050231">
    <property type="entry name" value="Iron_ascorbate_oxido_reductase"/>
</dbReference>
<dbReference type="Pfam" id="PF03171">
    <property type="entry name" value="2OG-FeII_Oxy"/>
    <property type="match status" value="1"/>
</dbReference>
<dbReference type="InterPro" id="IPR044861">
    <property type="entry name" value="IPNS-like_FE2OG_OXY"/>
</dbReference>
<evidence type="ECO:0000256" key="3">
    <source>
        <dbReference type="RuleBase" id="RU003682"/>
    </source>
</evidence>
<dbReference type="InterPro" id="IPR005123">
    <property type="entry name" value="Oxoglu/Fe-dep_dioxygenase_dom"/>
</dbReference>
<dbReference type="PRINTS" id="PR00682">
    <property type="entry name" value="IPNSYNTHASE"/>
</dbReference>
<evidence type="ECO:0000259" key="5">
    <source>
        <dbReference type="PROSITE" id="PS51471"/>
    </source>
</evidence>
<dbReference type="EMBL" id="BAABAL010000008">
    <property type="protein sequence ID" value="GAA4005345.1"/>
    <property type="molecule type" value="Genomic_DNA"/>
</dbReference>
<evidence type="ECO:0000313" key="7">
    <source>
        <dbReference type="Proteomes" id="UP001501747"/>
    </source>
</evidence>
<comment type="similarity">
    <text evidence="3">Belongs to the iron/ascorbate-dependent oxidoreductase family.</text>
</comment>
<dbReference type="RefSeq" id="WP_344874713.1">
    <property type="nucleotide sequence ID" value="NZ_BAABAL010000008.1"/>
</dbReference>
<feature type="domain" description="Fe2OG dioxygenase" evidence="5">
    <location>
        <begin position="177"/>
        <end position="286"/>
    </location>
</feature>
<keyword evidence="2" id="KW-0045">Antibiotic biosynthesis</keyword>
<accession>A0ABP7S1I1</accession>
<evidence type="ECO:0000256" key="4">
    <source>
        <dbReference type="SAM" id="MobiDB-lite"/>
    </source>
</evidence>
<evidence type="ECO:0000256" key="2">
    <source>
        <dbReference type="ARBA" id="ARBA00023194"/>
    </source>
</evidence>
<protein>
    <submittedName>
        <fullName evidence="6">2-oxoglutarate and iron-dependent oxygenase domain-containing protein</fullName>
    </submittedName>
</protein>
<keyword evidence="3" id="KW-0479">Metal-binding</keyword>
<dbReference type="PROSITE" id="PS51471">
    <property type="entry name" value="FE2OG_OXY"/>
    <property type="match status" value="1"/>
</dbReference>
<dbReference type="Pfam" id="PF14226">
    <property type="entry name" value="DIOX_N"/>
    <property type="match status" value="1"/>
</dbReference>
<comment type="caution">
    <text evidence="6">The sequence shown here is derived from an EMBL/GenBank/DDBJ whole genome shotgun (WGS) entry which is preliminary data.</text>
</comment>
<dbReference type="Proteomes" id="UP001501747">
    <property type="component" value="Unassembled WGS sequence"/>
</dbReference>
<name>A0ABP7S1I1_9PSEU</name>
<keyword evidence="3" id="KW-0560">Oxidoreductase</keyword>
<comment type="pathway">
    <text evidence="1">Antibiotic biosynthesis.</text>
</comment>
<dbReference type="Gene3D" id="2.60.120.330">
    <property type="entry name" value="B-lactam Antibiotic, Isopenicillin N Synthase, Chain"/>
    <property type="match status" value="1"/>
</dbReference>
<feature type="region of interest" description="Disordered" evidence="4">
    <location>
        <begin position="88"/>
        <end position="115"/>
    </location>
</feature>
<dbReference type="InterPro" id="IPR026992">
    <property type="entry name" value="DIOX_N"/>
</dbReference>
<organism evidence="6 7">
    <name type="scientific">Allokutzneria multivorans</name>
    <dbReference type="NCBI Taxonomy" id="1142134"/>
    <lineage>
        <taxon>Bacteria</taxon>
        <taxon>Bacillati</taxon>
        <taxon>Actinomycetota</taxon>
        <taxon>Actinomycetes</taxon>
        <taxon>Pseudonocardiales</taxon>
        <taxon>Pseudonocardiaceae</taxon>
        <taxon>Allokutzneria</taxon>
    </lineage>
</organism>
<evidence type="ECO:0000256" key="1">
    <source>
        <dbReference type="ARBA" id="ARBA00004792"/>
    </source>
</evidence>
<sequence>MTVPHDDVPSIDLEPWFHGSESDRRAVASTVDSALRESGFLLVTGHGVPAELRASVRASAREFFAQPEPVKQRYAVKVGERGWLPPGVEANGLAEGTVTPPDLKETYSVGSEEKTGDAELDEFWFPDNVWPAESPSLRAHAQEYLSRMRALADELLTVCAVALDKDEDFFTRETRHPSFTMNINRYPPMTDIGEPEPGQFRIGPHTDFGTVTILDREMGLGGLQVHTLDGRWVDAPYDPAAFTINIGDLLARWTGDRWRSTRHRVLPPDPRAPAEELVSLIFFYECSPKTVVTSLGPPVGVREYPPVLADAYLRGKLAAISV</sequence>
<gene>
    <name evidence="6" type="ORF">GCM10022247_28290</name>
</gene>
<dbReference type="PANTHER" id="PTHR47990">
    <property type="entry name" value="2-OXOGLUTARATE (2OG) AND FE(II)-DEPENDENT OXYGENASE SUPERFAMILY PROTEIN-RELATED"/>
    <property type="match status" value="1"/>
</dbReference>
<keyword evidence="3" id="KW-0408">Iron</keyword>
<dbReference type="SUPFAM" id="SSF51197">
    <property type="entry name" value="Clavaminate synthase-like"/>
    <property type="match status" value="1"/>
</dbReference>
<reference evidence="7" key="1">
    <citation type="journal article" date="2019" name="Int. J. Syst. Evol. Microbiol.">
        <title>The Global Catalogue of Microorganisms (GCM) 10K type strain sequencing project: providing services to taxonomists for standard genome sequencing and annotation.</title>
        <authorList>
            <consortium name="The Broad Institute Genomics Platform"/>
            <consortium name="The Broad Institute Genome Sequencing Center for Infectious Disease"/>
            <person name="Wu L."/>
            <person name="Ma J."/>
        </authorList>
    </citation>
    <scope>NUCLEOTIDE SEQUENCE [LARGE SCALE GENOMIC DNA]</scope>
    <source>
        <strain evidence="7">JCM 17342</strain>
    </source>
</reference>
<keyword evidence="7" id="KW-1185">Reference proteome</keyword>
<dbReference type="InterPro" id="IPR027443">
    <property type="entry name" value="IPNS-like_sf"/>
</dbReference>
<proteinExistence type="inferred from homology"/>